<feature type="domain" description="DUF7595" evidence="1">
    <location>
        <begin position="41"/>
        <end position="102"/>
    </location>
</feature>
<protein>
    <recommendedName>
        <fullName evidence="1">DUF7595 domain-containing protein</fullName>
    </recommendedName>
</protein>
<dbReference type="Pfam" id="PF24523">
    <property type="entry name" value="DUF7595"/>
    <property type="match status" value="2"/>
</dbReference>
<sequence>MDQDQPPPAACFTAAHPATPGVASFFESHLAPFVARTAGKRLLVDYEPLTSRNGLVVLRRRYLAGGGDRRSSEMCVYDPMSGESTFLPSPRDIVRVVDRKASDYGVYYTYALLTATDGGIGGGSFLVLAADFTELMEDHYQVNFMVQMTVASAKAGGAGAGRYAWGPRTTVAAHPDSEFSRLQPHCNAVVLSGRVHWLMYTEVAPDFFDDAGQQSFHILTYDVGAGTAGSIDLPKGAGALPHGCKVSNLHLASSPGGRLSLHVANKLKISVWLRPPSGDGWSLHAVIDIGMTARSLEPPDMPHFWWLKKVVDFASSGVRSGAVLLRPFINDSSKKNVAEEREEEDLAVLDVETKELRRVIKRKYITVFPYEIDLEARLKAMKTF</sequence>
<name>A0ABC8YH73_9POAL</name>
<dbReference type="InterPro" id="IPR056016">
    <property type="entry name" value="DUF7595"/>
</dbReference>
<proteinExistence type="predicted"/>
<evidence type="ECO:0000313" key="2">
    <source>
        <dbReference type="EMBL" id="CAL4943364.1"/>
    </source>
</evidence>
<feature type="domain" description="DUF7595" evidence="1">
    <location>
        <begin position="157"/>
        <end position="384"/>
    </location>
</feature>
<organism evidence="2 3">
    <name type="scientific">Urochloa decumbens</name>
    <dbReference type="NCBI Taxonomy" id="240449"/>
    <lineage>
        <taxon>Eukaryota</taxon>
        <taxon>Viridiplantae</taxon>
        <taxon>Streptophyta</taxon>
        <taxon>Embryophyta</taxon>
        <taxon>Tracheophyta</taxon>
        <taxon>Spermatophyta</taxon>
        <taxon>Magnoliopsida</taxon>
        <taxon>Liliopsida</taxon>
        <taxon>Poales</taxon>
        <taxon>Poaceae</taxon>
        <taxon>PACMAD clade</taxon>
        <taxon>Panicoideae</taxon>
        <taxon>Panicodae</taxon>
        <taxon>Paniceae</taxon>
        <taxon>Melinidinae</taxon>
        <taxon>Urochloa</taxon>
    </lineage>
</organism>
<accession>A0ABC8YH73</accession>
<dbReference type="AlphaFoldDB" id="A0ABC8YH73"/>
<evidence type="ECO:0000259" key="1">
    <source>
        <dbReference type="Pfam" id="PF24523"/>
    </source>
</evidence>
<evidence type="ECO:0000313" key="3">
    <source>
        <dbReference type="Proteomes" id="UP001497457"/>
    </source>
</evidence>
<gene>
    <name evidence="2" type="ORF">URODEC1_LOCUS34123</name>
</gene>
<dbReference type="PANTHER" id="PTHR35828">
    <property type="entry name" value="OS08G0203800 PROTEIN-RELATED"/>
    <property type="match status" value="1"/>
</dbReference>
<dbReference type="EMBL" id="OZ075126">
    <property type="protein sequence ID" value="CAL4943364.1"/>
    <property type="molecule type" value="Genomic_DNA"/>
</dbReference>
<reference evidence="2 3" key="2">
    <citation type="submission" date="2024-10" db="EMBL/GenBank/DDBJ databases">
        <authorList>
            <person name="Ryan C."/>
        </authorList>
    </citation>
    <scope>NUCLEOTIDE SEQUENCE [LARGE SCALE GENOMIC DNA]</scope>
</reference>
<reference evidence="3" key="1">
    <citation type="submission" date="2024-06" db="EMBL/GenBank/DDBJ databases">
        <authorList>
            <person name="Ryan C."/>
        </authorList>
    </citation>
    <scope>NUCLEOTIDE SEQUENCE [LARGE SCALE GENOMIC DNA]</scope>
</reference>
<keyword evidence="3" id="KW-1185">Reference proteome</keyword>
<dbReference type="PANTHER" id="PTHR35828:SF22">
    <property type="entry name" value="OS10G0103633 PROTEIN"/>
    <property type="match status" value="1"/>
</dbReference>
<dbReference type="Proteomes" id="UP001497457">
    <property type="component" value="Chromosome 16b"/>
</dbReference>